<dbReference type="EMBL" id="LUEZ02000010">
    <property type="protein sequence ID" value="RDB28544.1"/>
    <property type="molecule type" value="Genomic_DNA"/>
</dbReference>
<gene>
    <name evidence="5" type="primary">nahG_1</name>
    <name evidence="5" type="ORF">Hypma_015941</name>
</gene>
<dbReference type="GO" id="GO:0016491">
    <property type="term" value="F:oxidoreductase activity"/>
    <property type="evidence" value="ECO:0007669"/>
    <property type="project" value="UniProtKB-KW"/>
</dbReference>
<dbReference type="PANTHER" id="PTHR46720:SF3">
    <property type="entry name" value="FAD-BINDING DOMAIN-CONTAINING PROTEIN-RELATED"/>
    <property type="match status" value="1"/>
</dbReference>
<dbReference type="InterPro" id="IPR036188">
    <property type="entry name" value="FAD/NAD-bd_sf"/>
</dbReference>
<dbReference type="GO" id="GO:0071949">
    <property type="term" value="F:FAD binding"/>
    <property type="evidence" value="ECO:0007669"/>
    <property type="project" value="InterPro"/>
</dbReference>
<dbReference type="InterPro" id="IPR002938">
    <property type="entry name" value="FAD-bd"/>
</dbReference>
<dbReference type="GO" id="GO:0044550">
    <property type="term" value="P:secondary metabolite biosynthetic process"/>
    <property type="evidence" value="ECO:0007669"/>
    <property type="project" value="TreeGrafter"/>
</dbReference>
<evidence type="ECO:0000256" key="2">
    <source>
        <dbReference type="ARBA" id="ARBA00022827"/>
    </source>
</evidence>
<keyword evidence="6" id="KW-1185">Reference proteome</keyword>
<keyword evidence="1" id="KW-0285">Flavoprotein</keyword>
<protein>
    <submittedName>
        <fullName evidence="5">Salicylate hydroxylase</fullName>
    </submittedName>
</protein>
<dbReference type="Pfam" id="PF01494">
    <property type="entry name" value="FAD_binding_3"/>
    <property type="match status" value="1"/>
</dbReference>
<evidence type="ECO:0000256" key="1">
    <source>
        <dbReference type="ARBA" id="ARBA00022630"/>
    </source>
</evidence>
<dbReference type="PRINTS" id="PR00420">
    <property type="entry name" value="RNGMNOXGNASE"/>
</dbReference>
<dbReference type="AlphaFoldDB" id="A0A369K9S4"/>
<organism evidence="5 6">
    <name type="scientific">Hypsizygus marmoreus</name>
    <name type="common">White beech mushroom</name>
    <name type="synonym">Agaricus marmoreus</name>
    <dbReference type="NCBI Taxonomy" id="39966"/>
    <lineage>
        <taxon>Eukaryota</taxon>
        <taxon>Fungi</taxon>
        <taxon>Dikarya</taxon>
        <taxon>Basidiomycota</taxon>
        <taxon>Agaricomycotina</taxon>
        <taxon>Agaricomycetes</taxon>
        <taxon>Agaricomycetidae</taxon>
        <taxon>Agaricales</taxon>
        <taxon>Tricholomatineae</taxon>
        <taxon>Lyophyllaceae</taxon>
        <taxon>Hypsizygus</taxon>
    </lineage>
</organism>
<proteinExistence type="predicted"/>
<sequence length="430" mass="47174">MTSIPKDFKVAIVGGGMCGLLCAVGLARSGIQVDVFESAQKFEEIGAGVGLGPNAVRALDGLGVLEAVLRHADSPTPNQLPFRFLAGVGKHEHVYLASTGKSAPLFSVVTQQHSRLFRPAFLQALEPLIDPSVIHFRKRCVSISDSNSGTHLLHFEGGLVHEADLIIGADGIRSVIRSFVDPEKSSRVVYVNSISYRSLLPPQLLDHAGVKTDLTTHPLCWVGEDKHLITYPVQANKMINIVTCSTNSQVPVGSVTVPLPWSRPASQDEMLEVYSGWGDDATTLLKQIKNPSKWFLHYLHPPLKSYVRRKVVLVGDAAHAMLPHLAAGVGQGFEDVFVLCKLLGHPQTNAANLDVILEAYNNIRVPRANMIIQRSFDMGKIYQGYRDTEDSTPETQRRLMGMWEPVWHHDLAREVASVVKDIYGGQESSL</sequence>
<evidence type="ECO:0000256" key="3">
    <source>
        <dbReference type="ARBA" id="ARBA00023002"/>
    </source>
</evidence>
<dbReference type="OrthoDB" id="417877at2759"/>
<dbReference type="InParanoid" id="A0A369K9S4"/>
<comment type="caution">
    <text evidence="5">The sequence shown here is derived from an EMBL/GenBank/DDBJ whole genome shotgun (WGS) entry which is preliminary data.</text>
</comment>
<dbReference type="PANTHER" id="PTHR46720">
    <property type="entry name" value="HYDROXYLASE, PUTATIVE (AFU_ORTHOLOGUE AFUA_3G01460)-RELATED"/>
    <property type="match status" value="1"/>
</dbReference>
<reference evidence="5" key="1">
    <citation type="submission" date="2018-04" db="EMBL/GenBank/DDBJ databases">
        <title>Whole genome sequencing of Hypsizygus marmoreus.</title>
        <authorList>
            <person name="Choi I.-G."/>
            <person name="Min B."/>
            <person name="Kim J.-G."/>
            <person name="Kim S."/>
            <person name="Oh Y.-L."/>
            <person name="Kong W.-S."/>
            <person name="Park H."/>
            <person name="Jeong J."/>
            <person name="Song E.-S."/>
        </authorList>
    </citation>
    <scope>NUCLEOTIDE SEQUENCE [LARGE SCALE GENOMIC DNA]</scope>
    <source>
        <strain evidence="5">51987-8</strain>
    </source>
</reference>
<feature type="domain" description="FAD-binding" evidence="4">
    <location>
        <begin position="8"/>
        <end position="375"/>
    </location>
</feature>
<dbReference type="Proteomes" id="UP000076154">
    <property type="component" value="Unassembled WGS sequence"/>
</dbReference>
<name>A0A369K9S4_HYPMA</name>
<dbReference type="SUPFAM" id="SSF54373">
    <property type="entry name" value="FAD-linked reductases, C-terminal domain"/>
    <property type="match status" value="1"/>
</dbReference>
<keyword evidence="3" id="KW-0560">Oxidoreductase</keyword>
<dbReference type="STRING" id="39966.A0A369K9S4"/>
<dbReference type="Gene3D" id="3.50.50.60">
    <property type="entry name" value="FAD/NAD(P)-binding domain"/>
    <property type="match status" value="1"/>
</dbReference>
<evidence type="ECO:0000313" key="6">
    <source>
        <dbReference type="Proteomes" id="UP000076154"/>
    </source>
</evidence>
<evidence type="ECO:0000313" key="5">
    <source>
        <dbReference type="EMBL" id="RDB28544.1"/>
    </source>
</evidence>
<keyword evidence="2" id="KW-0274">FAD</keyword>
<dbReference type="SUPFAM" id="SSF51905">
    <property type="entry name" value="FAD/NAD(P)-binding domain"/>
    <property type="match status" value="1"/>
</dbReference>
<dbReference type="InterPro" id="IPR051104">
    <property type="entry name" value="FAD_monoxygenase"/>
</dbReference>
<evidence type="ECO:0000259" key="4">
    <source>
        <dbReference type="Pfam" id="PF01494"/>
    </source>
</evidence>
<accession>A0A369K9S4</accession>